<evidence type="ECO:0000313" key="2">
    <source>
        <dbReference type="EMBL" id="MUV04723.1"/>
    </source>
</evidence>
<evidence type="ECO:0000256" key="1">
    <source>
        <dbReference type="SAM" id="SignalP"/>
    </source>
</evidence>
<dbReference type="EMBL" id="WOWP01000054">
    <property type="protein sequence ID" value="MUV04723.1"/>
    <property type="molecule type" value="Genomic_DNA"/>
</dbReference>
<feature type="signal peptide" evidence="1">
    <location>
        <begin position="1"/>
        <end position="18"/>
    </location>
</feature>
<sequence>MKKLFLLLVAGILTVACSGDSNTMVDAENKVLLLKVDLLTNTFEGGKELVFPDNENFTISTVYHPPGDFGDITLNYDEVNMPIFAGDIIWMGLGIISYPESMNAPEEFSSAQNAVEMPASSEFALVPYGDYPEHMYPEVIDYEGIWNAIENLSLVKQYRMINPQAKVNLFLYTPSVGIGDPADWDWIVILKN</sequence>
<dbReference type="OrthoDB" id="1339516at2"/>
<evidence type="ECO:0000313" key="3">
    <source>
        <dbReference type="Proteomes" id="UP000433945"/>
    </source>
</evidence>
<gene>
    <name evidence="2" type="ORF">GN157_13485</name>
</gene>
<keyword evidence="1" id="KW-0732">Signal</keyword>
<organism evidence="2 3">
    <name type="scientific">Flavobacterium rakeshii</name>
    <dbReference type="NCBI Taxonomy" id="1038845"/>
    <lineage>
        <taxon>Bacteria</taxon>
        <taxon>Pseudomonadati</taxon>
        <taxon>Bacteroidota</taxon>
        <taxon>Flavobacteriia</taxon>
        <taxon>Flavobacteriales</taxon>
        <taxon>Flavobacteriaceae</taxon>
        <taxon>Flavobacterium</taxon>
    </lineage>
</organism>
<accession>A0A6N8HG91</accession>
<comment type="caution">
    <text evidence="2">The sequence shown here is derived from an EMBL/GenBank/DDBJ whole genome shotgun (WGS) entry which is preliminary data.</text>
</comment>
<feature type="chain" id="PRO_5027041900" evidence="1">
    <location>
        <begin position="19"/>
        <end position="192"/>
    </location>
</feature>
<dbReference type="Proteomes" id="UP000433945">
    <property type="component" value="Unassembled WGS sequence"/>
</dbReference>
<dbReference type="RefSeq" id="WP_157484048.1">
    <property type="nucleotide sequence ID" value="NZ_JAZDQD010000002.1"/>
</dbReference>
<dbReference type="AlphaFoldDB" id="A0A6N8HG91"/>
<keyword evidence="3" id="KW-1185">Reference proteome</keyword>
<protein>
    <submittedName>
        <fullName evidence="2">Uncharacterized protein</fullName>
    </submittedName>
</protein>
<reference evidence="2 3" key="1">
    <citation type="submission" date="2019-12" db="EMBL/GenBank/DDBJ databases">
        <authorList>
            <person name="Sun J.-Q."/>
        </authorList>
    </citation>
    <scope>NUCLEOTIDE SEQUENCE [LARGE SCALE GENOMIC DNA]</scope>
    <source>
        <strain evidence="2 3">JCM 17928</strain>
    </source>
</reference>
<proteinExistence type="predicted"/>
<name>A0A6N8HG91_9FLAO</name>
<dbReference type="PROSITE" id="PS51257">
    <property type="entry name" value="PROKAR_LIPOPROTEIN"/>
    <property type="match status" value="1"/>
</dbReference>